<feature type="domain" description="RNA polymerase sigma factor 70 region 4 type 2" evidence="6">
    <location>
        <begin position="116"/>
        <end position="163"/>
    </location>
</feature>
<accession>A0ABW5NJS7</accession>
<dbReference type="InterPro" id="IPR039425">
    <property type="entry name" value="RNA_pol_sigma-70-like"/>
</dbReference>
<protein>
    <submittedName>
        <fullName evidence="7">Sigma-70 family RNA polymerase sigma factor</fullName>
    </submittedName>
</protein>
<evidence type="ECO:0000313" key="8">
    <source>
        <dbReference type="Proteomes" id="UP001597393"/>
    </source>
</evidence>
<dbReference type="InterPro" id="IPR013325">
    <property type="entry name" value="RNA_pol_sigma_r2"/>
</dbReference>
<dbReference type="Gene3D" id="1.10.1740.10">
    <property type="match status" value="1"/>
</dbReference>
<feature type="domain" description="RNA polymerase sigma-70 region 2" evidence="5">
    <location>
        <begin position="13"/>
        <end position="77"/>
    </location>
</feature>
<keyword evidence="3" id="KW-0731">Sigma factor</keyword>
<proteinExistence type="inferred from homology"/>
<dbReference type="NCBIfam" id="TIGR02937">
    <property type="entry name" value="sigma70-ECF"/>
    <property type="match status" value="1"/>
</dbReference>
<keyword evidence="2" id="KW-0805">Transcription regulation</keyword>
<evidence type="ECO:0000259" key="6">
    <source>
        <dbReference type="Pfam" id="PF08281"/>
    </source>
</evidence>
<evidence type="ECO:0000256" key="3">
    <source>
        <dbReference type="ARBA" id="ARBA00023082"/>
    </source>
</evidence>
<organism evidence="7 8">
    <name type="scientific">Sphingobacterium corticis</name>
    <dbReference type="NCBI Taxonomy" id="1812823"/>
    <lineage>
        <taxon>Bacteria</taxon>
        <taxon>Pseudomonadati</taxon>
        <taxon>Bacteroidota</taxon>
        <taxon>Sphingobacteriia</taxon>
        <taxon>Sphingobacteriales</taxon>
        <taxon>Sphingobacteriaceae</taxon>
        <taxon>Sphingobacterium</taxon>
    </lineage>
</organism>
<dbReference type="RefSeq" id="WP_380869418.1">
    <property type="nucleotide sequence ID" value="NZ_JBHUMA010000006.1"/>
</dbReference>
<dbReference type="Gene3D" id="1.10.10.10">
    <property type="entry name" value="Winged helix-like DNA-binding domain superfamily/Winged helix DNA-binding domain"/>
    <property type="match status" value="1"/>
</dbReference>
<comment type="similarity">
    <text evidence="1">Belongs to the sigma-70 factor family. ECF subfamily.</text>
</comment>
<dbReference type="Pfam" id="PF08281">
    <property type="entry name" value="Sigma70_r4_2"/>
    <property type="match status" value="1"/>
</dbReference>
<dbReference type="SUPFAM" id="SSF88946">
    <property type="entry name" value="Sigma2 domain of RNA polymerase sigma factors"/>
    <property type="match status" value="1"/>
</dbReference>
<dbReference type="InterPro" id="IPR014284">
    <property type="entry name" value="RNA_pol_sigma-70_dom"/>
</dbReference>
<dbReference type="InterPro" id="IPR007627">
    <property type="entry name" value="RNA_pol_sigma70_r2"/>
</dbReference>
<comment type="caution">
    <text evidence="7">The sequence shown here is derived from an EMBL/GenBank/DDBJ whole genome shotgun (WGS) entry which is preliminary data.</text>
</comment>
<evidence type="ECO:0000256" key="1">
    <source>
        <dbReference type="ARBA" id="ARBA00010641"/>
    </source>
</evidence>
<dbReference type="Proteomes" id="UP001597393">
    <property type="component" value="Unassembled WGS sequence"/>
</dbReference>
<dbReference type="InterPro" id="IPR013249">
    <property type="entry name" value="RNA_pol_sigma70_r4_t2"/>
</dbReference>
<keyword evidence="8" id="KW-1185">Reference proteome</keyword>
<dbReference type="InterPro" id="IPR013324">
    <property type="entry name" value="RNA_pol_sigma_r3/r4-like"/>
</dbReference>
<dbReference type="SUPFAM" id="SSF88659">
    <property type="entry name" value="Sigma3 and sigma4 domains of RNA polymerase sigma factors"/>
    <property type="match status" value="1"/>
</dbReference>
<evidence type="ECO:0000259" key="5">
    <source>
        <dbReference type="Pfam" id="PF04542"/>
    </source>
</evidence>
<name>A0ABW5NJS7_9SPHI</name>
<evidence type="ECO:0000313" key="7">
    <source>
        <dbReference type="EMBL" id="MFD2599292.1"/>
    </source>
</evidence>
<gene>
    <name evidence="7" type="ORF">ACFSQ3_10030</name>
</gene>
<dbReference type="EMBL" id="JBHUMA010000006">
    <property type="protein sequence ID" value="MFD2599292.1"/>
    <property type="molecule type" value="Genomic_DNA"/>
</dbReference>
<dbReference type="Pfam" id="PF04542">
    <property type="entry name" value="Sigma70_r2"/>
    <property type="match status" value="1"/>
</dbReference>
<evidence type="ECO:0000256" key="2">
    <source>
        <dbReference type="ARBA" id="ARBA00023015"/>
    </source>
</evidence>
<dbReference type="PANTHER" id="PTHR43133:SF46">
    <property type="entry name" value="RNA POLYMERASE SIGMA-70 FACTOR ECF SUBFAMILY"/>
    <property type="match status" value="1"/>
</dbReference>
<dbReference type="InterPro" id="IPR036388">
    <property type="entry name" value="WH-like_DNA-bd_sf"/>
</dbReference>
<evidence type="ECO:0000256" key="4">
    <source>
        <dbReference type="ARBA" id="ARBA00023163"/>
    </source>
</evidence>
<reference evidence="8" key="1">
    <citation type="journal article" date="2019" name="Int. J. Syst. Evol. Microbiol.">
        <title>The Global Catalogue of Microorganisms (GCM) 10K type strain sequencing project: providing services to taxonomists for standard genome sequencing and annotation.</title>
        <authorList>
            <consortium name="The Broad Institute Genomics Platform"/>
            <consortium name="The Broad Institute Genome Sequencing Center for Infectious Disease"/>
            <person name="Wu L."/>
            <person name="Ma J."/>
        </authorList>
    </citation>
    <scope>NUCLEOTIDE SEQUENCE [LARGE SCALE GENOMIC DNA]</scope>
    <source>
        <strain evidence="8">KCTC 42248</strain>
    </source>
</reference>
<dbReference type="PANTHER" id="PTHR43133">
    <property type="entry name" value="RNA POLYMERASE ECF-TYPE SIGMA FACTO"/>
    <property type="match status" value="1"/>
</dbReference>
<keyword evidence="4" id="KW-0804">Transcription</keyword>
<sequence>MEDIISSANFEELYAQHANTLLNVAISKVGDKDVAMDLVQDLFVDLWQRKGHINIQSNVQNYLISALYRKVFLHFRKSGLSQKHLDHYTVLQSLQSEMQGFDQANAFEHAYSDMMEQIDHSVDQMPSRMRAVFELKYYKSYSNQQIADMLEISNQTVKNQLTNSLDYLRKEMTGKHVQETLFMLPIVAFFLQN</sequence>